<name>A0A0R3KM22_9BRAD</name>
<dbReference type="RefSeq" id="WP_057854544.1">
    <property type="nucleotide sequence ID" value="NZ_LLXX01000190.1"/>
</dbReference>
<accession>A0A0R3KM22</accession>
<evidence type="ECO:0000259" key="2">
    <source>
        <dbReference type="Pfam" id="PF05532"/>
    </source>
</evidence>
<evidence type="ECO:0000313" key="3">
    <source>
        <dbReference type="EMBL" id="KRQ96743.1"/>
    </source>
</evidence>
<dbReference type="AlphaFoldDB" id="A0A0R3KM22"/>
<evidence type="ECO:0000256" key="1">
    <source>
        <dbReference type="ARBA" id="ARBA00009129"/>
    </source>
</evidence>
<dbReference type="PIRSF" id="PIRSF039008">
    <property type="entry name" value="YjbJ"/>
    <property type="match status" value="1"/>
</dbReference>
<dbReference type="InterPro" id="IPR036629">
    <property type="entry name" value="YjbJ_sf"/>
</dbReference>
<dbReference type="InterPro" id="IPR026042">
    <property type="entry name" value="YjbJ"/>
</dbReference>
<keyword evidence="4" id="KW-1185">Reference proteome</keyword>
<dbReference type="InterPro" id="IPR008462">
    <property type="entry name" value="CsbD"/>
</dbReference>
<dbReference type="PANTHER" id="PTHR34977:SF1">
    <property type="entry name" value="UPF0337 PROTEIN YJBJ"/>
    <property type="match status" value="1"/>
</dbReference>
<evidence type="ECO:0000313" key="4">
    <source>
        <dbReference type="Proteomes" id="UP000051913"/>
    </source>
</evidence>
<dbReference type="SUPFAM" id="SSF69047">
    <property type="entry name" value="Hypothetical protein YjbJ"/>
    <property type="match status" value="1"/>
</dbReference>
<dbReference type="Pfam" id="PF05532">
    <property type="entry name" value="CsbD"/>
    <property type="match status" value="1"/>
</dbReference>
<feature type="domain" description="CsbD-like" evidence="2">
    <location>
        <begin position="4"/>
        <end position="55"/>
    </location>
</feature>
<dbReference type="Proteomes" id="UP000051913">
    <property type="component" value="Unassembled WGS sequence"/>
</dbReference>
<reference evidence="3 4" key="1">
    <citation type="submission" date="2014-03" db="EMBL/GenBank/DDBJ databases">
        <title>Bradyrhizobium valentinum sp. nov., isolated from effective nodules of Lupinus mariae-josephae, a lupine endemic of basic-lime soils in Eastern Spain.</title>
        <authorList>
            <person name="Duran D."/>
            <person name="Rey L."/>
            <person name="Navarro A."/>
            <person name="Busquets A."/>
            <person name="Imperial J."/>
            <person name="Ruiz-Argueso T."/>
        </authorList>
    </citation>
    <scope>NUCLEOTIDE SEQUENCE [LARGE SCALE GENOMIC DNA]</scope>
    <source>
        <strain evidence="3 4">LmjM3</strain>
    </source>
</reference>
<gene>
    <name evidence="3" type="ORF">CP49_27635</name>
</gene>
<comment type="caution">
    <text evidence="3">The sequence shown here is derived from an EMBL/GenBank/DDBJ whole genome shotgun (WGS) entry which is preliminary data.</text>
</comment>
<comment type="similarity">
    <text evidence="1">Belongs to the UPF0337 (CsbD) family.</text>
</comment>
<dbReference type="PANTHER" id="PTHR34977">
    <property type="entry name" value="UPF0337 PROTEIN YJBJ"/>
    <property type="match status" value="1"/>
</dbReference>
<dbReference type="EMBL" id="LLXX01000190">
    <property type="protein sequence ID" value="KRQ96743.1"/>
    <property type="molecule type" value="Genomic_DNA"/>
</dbReference>
<dbReference type="Gene3D" id="1.10.1470.10">
    <property type="entry name" value="YjbJ"/>
    <property type="match status" value="1"/>
</dbReference>
<proteinExistence type="inferred from homology"/>
<dbReference type="STRING" id="1518501.CQ10_08015"/>
<protein>
    <recommendedName>
        <fullName evidence="2">CsbD-like domain-containing protein</fullName>
    </recommendedName>
</protein>
<dbReference type="InterPro" id="IPR050423">
    <property type="entry name" value="UPF0337_stress_rsp"/>
</dbReference>
<sequence length="66" mass="7941">MDWNRVEGNWKQFKGSAKEKWGKLTDDDLNVIEGRREQLEGKLQQRYGFAKDQIHKDVDDWFKSLK</sequence>
<organism evidence="3 4">
    <name type="scientific">Bradyrhizobium valentinum</name>
    <dbReference type="NCBI Taxonomy" id="1518501"/>
    <lineage>
        <taxon>Bacteria</taxon>
        <taxon>Pseudomonadati</taxon>
        <taxon>Pseudomonadota</taxon>
        <taxon>Alphaproteobacteria</taxon>
        <taxon>Hyphomicrobiales</taxon>
        <taxon>Nitrobacteraceae</taxon>
        <taxon>Bradyrhizobium</taxon>
    </lineage>
</organism>